<proteinExistence type="predicted"/>
<feature type="region of interest" description="Disordered" evidence="1">
    <location>
        <begin position="41"/>
        <end position="81"/>
    </location>
</feature>
<evidence type="ECO:0000256" key="1">
    <source>
        <dbReference type="SAM" id="MobiDB-lite"/>
    </source>
</evidence>
<organism evidence="2">
    <name type="scientific">marine sediment metagenome</name>
    <dbReference type="NCBI Taxonomy" id="412755"/>
    <lineage>
        <taxon>unclassified sequences</taxon>
        <taxon>metagenomes</taxon>
        <taxon>ecological metagenomes</taxon>
    </lineage>
</organism>
<feature type="compositionally biased region" description="Basic and acidic residues" evidence="1">
    <location>
        <begin position="64"/>
        <end position="81"/>
    </location>
</feature>
<gene>
    <name evidence="2" type="ORF">S12H4_46667</name>
</gene>
<reference evidence="2" key="1">
    <citation type="journal article" date="2014" name="Front. Microbiol.">
        <title>High frequency of phylogenetically diverse reductive dehalogenase-homologous genes in deep subseafloor sedimentary metagenomes.</title>
        <authorList>
            <person name="Kawai M."/>
            <person name="Futagami T."/>
            <person name="Toyoda A."/>
            <person name="Takaki Y."/>
            <person name="Nishi S."/>
            <person name="Hori S."/>
            <person name="Arai W."/>
            <person name="Tsubouchi T."/>
            <person name="Morono Y."/>
            <person name="Uchiyama I."/>
            <person name="Ito T."/>
            <person name="Fujiyama A."/>
            <person name="Inagaki F."/>
            <person name="Takami H."/>
        </authorList>
    </citation>
    <scope>NUCLEOTIDE SEQUENCE</scope>
    <source>
        <strain evidence="2">Expedition CK06-06</strain>
    </source>
</reference>
<dbReference type="AlphaFoldDB" id="X1TGT7"/>
<dbReference type="EMBL" id="BARW01028984">
    <property type="protein sequence ID" value="GAJ04513.1"/>
    <property type="molecule type" value="Genomic_DNA"/>
</dbReference>
<evidence type="ECO:0000313" key="2">
    <source>
        <dbReference type="EMBL" id="GAJ04513.1"/>
    </source>
</evidence>
<comment type="caution">
    <text evidence="2">The sequence shown here is derived from an EMBL/GenBank/DDBJ whole genome shotgun (WGS) entry which is preliminary data.</text>
</comment>
<accession>X1TGT7</accession>
<feature type="non-terminal residue" evidence="2">
    <location>
        <position position="1"/>
    </location>
</feature>
<protein>
    <submittedName>
        <fullName evidence="2">Uncharacterized protein</fullName>
    </submittedName>
</protein>
<name>X1TGT7_9ZZZZ</name>
<sequence>RSGKGGTMLIVRLNCPLCGIQIRARSLDGHLEHAHELTGAVTLRLNPTHPYAHEPEPTPEPEDESCKGKEPKHEPKPEPEE</sequence>